<name>A0ABY4PFS6_9LACO</name>
<dbReference type="RefSeq" id="WP_249510620.1">
    <property type="nucleotide sequence ID" value="NZ_CP093362.1"/>
</dbReference>
<protein>
    <submittedName>
        <fullName evidence="2">Two-component system activity regulator YycH</fullName>
    </submittedName>
</protein>
<gene>
    <name evidence="2" type="primary">yycH</name>
    <name evidence="2" type="ORF">MOO46_05130</name>
</gene>
<proteinExistence type="predicted"/>
<dbReference type="Proteomes" id="UP000831859">
    <property type="component" value="Chromosome"/>
</dbReference>
<reference evidence="2 3" key="1">
    <citation type="journal article" date="2022" name="Int. J. Syst. Evol. Microbiol.">
        <title>Apilactobacillus apisilvae sp. nov., Nicolia spurrieriana gen. nov. sp. nov., Bombilactobacillus folatiphilus sp. nov. and Bombilactobacillus thymidiniphilus sp. nov., four new lactic acid bacterial isolates from stingless bees Tetragonula carbonaria and Austroplebeia australis.</title>
        <authorList>
            <person name="Oliphant S.A."/>
            <person name="Watson-Haigh N.S."/>
            <person name="Sumby K.M."/>
            <person name="Gardner J."/>
            <person name="Groom S."/>
            <person name="Jiranek V."/>
        </authorList>
    </citation>
    <scope>NUCLEOTIDE SEQUENCE [LARGE SCALE GENOMIC DNA]</scope>
    <source>
        <strain evidence="2 3">SG5_A10</strain>
    </source>
</reference>
<evidence type="ECO:0000259" key="1">
    <source>
        <dbReference type="Pfam" id="PF07435"/>
    </source>
</evidence>
<feature type="domain" description="Regulatory protein YycH" evidence="1">
    <location>
        <begin position="11"/>
        <end position="426"/>
    </location>
</feature>
<dbReference type="Gene3D" id="3.10.450.310">
    <property type="match status" value="1"/>
</dbReference>
<sequence>MKIKKLILPGLLTIAVVISVVLSSSIWINPAHYETKQSNKVTNGQPAIDNKQISNVYSPTQVIQTDGDSNQYMLTNHSVNLISEIGNQIKHYKNTSYEQTSHNNKLNYMKMLQYKDSILLNYPDKISLKIFSEFLGTSLKSSDNYDINRIIIPLDDSNDIYLLRDSDYSIYKYHFKDTNVDSIKNAIKNNVGQIPITIGLRKNSPFISFDQSFKMPQYGYLINKIQQSYYVNRLLSDSQNFSTRRHRNSIVYGNQSSKQLTFNNNGDASYFDSHSNSISTNFTQFLTDAYKNVAKMNSADNLSNLRYFAYDNKSSSVTYRNYVEGFPIFNQNKYGAIQMKLVDNTSLRYNFSTNSLQIPVPTGRDEIKLPSTKDVFKNLKDRGFDTDKIGSIELGYQWNNSKSSNILVTLQPTWFVSYYGHWENYNQMITKGGY</sequence>
<dbReference type="EMBL" id="CP093362">
    <property type="protein sequence ID" value="UQS84635.1"/>
    <property type="molecule type" value="Genomic_DNA"/>
</dbReference>
<dbReference type="InterPro" id="IPR009996">
    <property type="entry name" value="YycH"/>
</dbReference>
<dbReference type="Pfam" id="PF07435">
    <property type="entry name" value="YycH"/>
    <property type="match status" value="1"/>
</dbReference>
<evidence type="ECO:0000313" key="3">
    <source>
        <dbReference type="Proteomes" id="UP000831859"/>
    </source>
</evidence>
<dbReference type="CDD" id="cd15787">
    <property type="entry name" value="YycH_N"/>
    <property type="match status" value="1"/>
</dbReference>
<accession>A0ABY4PFS6</accession>
<evidence type="ECO:0000313" key="2">
    <source>
        <dbReference type="EMBL" id="UQS84635.1"/>
    </source>
</evidence>
<organism evidence="2 3">
    <name type="scientific">Apilactobacillus apisilvae</name>
    <dbReference type="NCBI Taxonomy" id="2923364"/>
    <lineage>
        <taxon>Bacteria</taxon>
        <taxon>Bacillati</taxon>
        <taxon>Bacillota</taxon>
        <taxon>Bacilli</taxon>
        <taxon>Lactobacillales</taxon>
        <taxon>Lactobacillaceae</taxon>
        <taxon>Apilactobacillus</taxon>
    </lineage>
</organism>
<keyword evidence="3" id="KW-1185">Reference proteome</keyword>